<feature type="non-terminal residue" evidence="1">
    <location>
        <position position="1"/>
    </location>
</feature>
<name>A0AAN6Y8Z5_9PEZI</name>
<sequence length="90" mass="9601">GCTLVSYRGWDCSGDAANAWVFTPSGCRSCEPFDDCHSFFLSGNCPRGHLVASDSGCSAWFGSSDNVNFGGTGCWNVNTGHNWVSGYPCF</sequence>
<protein>
    <submittedName>
        <fullName evidence="1">Uncharacterized protein</fullName>
    </submittedName>
</protein>
<keyword evidence="2" id="KW-1185">Reference proteome</keyword>
<reference evidence="1" key="1">
    <citation type="journal article" date="2023" name="Mol. Phylogenet. Evol.">
        <title>Genome-scale phylogeny and comparative genomics of the fungal order Sordariales.</title>
        <authorList>
            <person name="Hensen N."/>
            <person name="Bonometti L."/>
            <person name="Westerberg I."/>
            <person name="Brannstrom I.O."/>
            <person name="Guillou S."/>
            <person name="Cros-Aarteil S."/>
            <person name="Calhoun S."/>
            <person name="Haridas S."/>
            <person name="Kuo A."/>
            <person name="Mondo S."/>
            <person name="Pangilinan J."/>
            <person name="Riley R."/>
            <person name="LaButti K."/>
            <person name="Andreopoulos B."/>
            <person name="Lipzen A."/>
            <person name="Chen C."/>
            <person name="Yan M."/>
            <person name="Daum C."/>
            <person name="Ng V."/>
            <person name="Clum A."/>
            <person name="Steindorff A."/>
            <person name="Ohm R.A."/>
            <person name="Martin F."/>
            <person name="Silar P."/>
            <person name="Natvig D.O."/>
            <person name="Lalanne C."/>
            <person name="Gautier V."/>
            <person name="Ament-Velasquez S.L."/>
            <person name="Kruys A."/>
            <person name="Hutchinson M.I."/>
            <person name="Powell A.J."/>
            <person name="Barry K."/>
            <person name="Miller A.N."/>
            <person name="Grigoriev I.V."/>
            <person name="Debuchy R."/>
            <person name="Gladieux P."/>
            <person name="Hiltunen Thoren M."/>
            <person name="Johannesson H."/>
        </authorList>
    </citation>
    <scope>NUCLEOTIDE SEQUENCE</scope>
    <source>
        <strain evidence="1">PSN293</strain>
    </source>
</reference>
<dbReference type="Proteomes" id="UP001301769">
    <property type="component" value="Unassembled WGS sequence"/>
</dbReference>
<gene>
    <name evidence="1" type="ORF">QBC37DRAFT_247606</name>
</gene>
<comment type="caution">
    <text evidence="1">The sequence shown here is derived from an EMBL/GenBank/DDBJ whole genome shotgun (WGS) entry which is preliminary data.</text>
</comment>
<proteinExistence type="predicted"/>
<reference evidence="1" key="2">
    <citation type="submission" date="2023-05" db="EMBL/GenBank/DDBJ databases">
        <authorList>
            <consortium name="Lawrence Berkeley National Laboratory"/>
            <person name="Steindorff A."/>
            <person name="Hensen N."/>
            <person name="Bonometti L."/>
            <person name="Westerberg I."/>
            <person name="Brannstrom I.O."/>
            <person name="Guillou S."/>
            <person name="Cros-Aarteil S."/>
            <person name="Calhoun S."/>
            <person name="Haridas S."/>
            <person name="Kuo A."/>
            <person name="Mondo S."/>
            <person name="Pangilinan J."/>
            <person name="Riley R."/>
            <person name="Labutti K."/>
            <person name="Andreopoulos B."/>
            <person name="Lipzen A."/>
            <person name="Chen C."/>
            <person name="Yanf M."/>
            <person name="Daum C."/>
            <person name="Ng V."/>
            <person name="Clum A."/>
            <person name="Ohm R."/>
            <person name="Martin F."/>
            <person name="Silar P."/>
            <person name="Natvig D."/>
            <person name="Lalanne C."/>
            <person name="Gautier V."/>
            <person name="Ament-Velasquez S.L."/>
            <person name="Kruys A."/>
            <person name="Hutchinson M.I."/>
            <person name="Powell A.J."/>
            <person name="Barry K."/>
            <person name="Miller A.N."/>
            <person name="Grigoriev I.V."/>
            <person name="Debuchy R."/>
            <person name="Gladieux P."/>
            <person name="Thoren M.H."/>
            <person name="Johannesson H."/>
        </authorList>
    </citation>
    <scope>NUCLEOTIDE SEQUENCE</scope>
    <source>
        <strain evidence="1">PSN293</strain>
    </source>
</reference>
<feature type="non-terminal residue" evidence="1">
    <location>
        <position position="90"/>
    </location>
</feature>
<dbReference type="EMBL" id="MU858131">
    <property type="protein sequence ID" value="KAK4212282.1"/>
    <property type="molecule type" value="Genomic_DNA"/>
</dbReference>
<evidence type="ECO:0000313" key="1">
    <source>
        <dbReference type="EMBL" id="KAK4212282.1"/>
    </source>
</evidence>
<organism evidence="1 2">
    <name type="scientific">Rhypophila decipiens</name>
    <dbReference type="NCBI Taxonomy" id="261697"/>
    <lineage>
        <taxon>Eukaryota</taxon>
        <taxon>Fungi</taxon>
        <taxon>Dikarya</taxon>
        <taxon>Ascomycota</taxon>
        <taxon>Pezizomycotina</taxon>
        <taxon>Sordariomycetes</taxon>
        <taxon>Sordariomycetidae</taxon>
        <taxon>Sordariales</taxon>
        <taxon>Naviculisporaceae</taxon>
        <taxon>Rhypophila</taxon>
    </lineage>
</organism>
<evidence type="ECO:0000313" key="2">
    <source>
        <dbReference type="Proteomes" id="UP001301769"/>
    </source>
</evidence>
<dbReference type="AlphaFoldDB" id="A0AAN6Y8Z5"/>
<accession>A0AAN6Y8Z5</accession>